<dbReference type="STRING" id="441959.B8MUQ6"/>
<dbReference type="Pfam" id="PF00004">
    <property type="entry name" value="AAA"/>
    <property type="match status" value="1"/>
</dbReference>
<reference evidence="4" key="1">
    <citation type="journal article" date="2015" name="Genome Announc.">
        <title>Genome sequence of the AIDS-associated pathogen Penicillium marneffei (ATCC18224) and its near taxonomic relative Talaromyces stipitatus (ATCC10500).</title>
        <authorList>
            <person name="Nierman W.C."/>
            <person name="Fedorova-Abrams N.D."/>
            <person name="Andrianopoulos A."/>
        </authorList>
    </citation>
    <scope>NUCLEOTIDE SEQUENCE [LARGE SCALE GENOMIC DNA]</scope>
    <source>
        <strain evidence="4">ATCC 10500 / CBS 375.48 / QM 6759 / NRRL 1006</strain>
    </source>
</reference>
<dbReference type="PANTHER" id="PTHR46411:SF3">
    <property type="entry name" value="AAA+ ATPASE DOMAIN-CONTAINING PROTEIN"/>
    <property type="match status" value="1"/>
</dbReference>
<dbReference type="RefSeq" id="XP_002488479.1">
    <property type="nucleotide sequence ID" value="XM_002488434.1"/>
</dbReference>
<dbReference type="InterPro" id="IPR054289">
    <property type="entry name" value="DUF7025"/>
</dbReference>
<dbReference type="OMA" id="IVTECPV"/>
<feature type="compositionally biased region" description="Polar residues" evidence="1">
    <location>
        <begin position="1"/>
        <end position="14"/>
    </location>
</feature>
<dbReference type="InterPro" id="IPR027417">
    <property type="entry name" value="P-loop_NTPase"/>
</dbReference>
<feature type="domain" description="AAA+ ATPase" evidence="2">
    <location>
        <begin position="531"/>
        <end position="658"/>
    </location>
</feature>
<dbReference type="InterPro" id="IPR003593">
    <property type="entry name" value="AAA+_ATPase"/>
</dbReference>
<feature type="region of interest" description="Disordered" evidence="1">
    <location>
        <begin position="1"/>
        <end position="38"/>
    </location>
</feature>
<evidence type="ECO:0000256" key="1">
    <source>
        <dbReference type="SAM" id="MobiDB-lite"/>
    </source>
</evidence>
<feature type="region of interest" description="Disordered" evidence="1">
    <location>
        <begin position="111"/>
        <end position="135"/>
    </location>
</feature>
<keyword evidence="4" id="KW-1185">Reference proteome</keyword>
<gene>
    <name evidence="3" type="ORF">TSTA_109040</name>
</gene>
<protein>
    <recommendedName>
        <fullName evidence="2">AAA+ ATPase domain-containing protein</fullName>
    </recommendedName>
</protein>
<dbReference type="eggNOG" id="KOG0742">
    <property type="taxonomic scope" value="Eukaryota"/>
</dbReference>
<evidence type="ECO:0000313" key="4">
    <source>
        <dbReference type="Proteomes" id="UP000001745"/>
    </source>
</evidence>
<dbReference type="PhylomeDB" id="B8MUQ6"/>
<dbReference type="PANTHER" id="PTHR46411">
    <property type="entry name" value="FAMILY ATPASE, PUTATIVE-RELATED"/>
    <property type="match status" value="1"/>
</dbReference>
<dbReference type="EMBL" id="EQ962661">
    <property type="protein sequence ID" value="EED11723.1"/>
    <property type="molecule type" value="Genomic_DNA"/>
</dbReference>
<dbReference type="GO" id="GO:0005524">
    <property type="term" value="F:ATP binding"/>
    <property type="evidence" value="ECO:0007669"/>
    <property type="project" value="InterPro"/>
</dbReference>
<proteinExistence type="predicted"/>
<evidence type="ECO:0000259" key="2">
    <source>
        <dbReference type="SMART" id="SM00382"/>
    </source>
</evidence>
<dbReference type="GeneID" id="8103160"/>
<dbReference type="SMART" id="SM00382">
    <property type="entry name" value="AAA"/>
    <property type="match status" value="1"/>
</dbReference>
<dbReference type="VEuPathDB" id="FungiDB:TSTA_109040"/>
<organism evidence="3 4">
    <name type="scientific">Talaromyces stipitatus (strain ATCC 10500 / CBS 375.48 / QM 6759 / NRRL 1006)</name>
    <name type="common">Penicillium stipitatum</name>
    <dbReference type="NCBI Taxonomy" id="441959"/>
    <lineage>
        <taxon>Eukaryota</taxon>
        <taxon>Fungi</taxon>
        <taxon>Dikarya</taxon>
        <taxon>Ascomycota</taxon>
        <taxon>Pezizomycotina</taxon>
        <taxon>Eurotiomycetes</taxon>
        <taxon>Eurotiomycetidae</taxon>
        <taxon>Eurotiales</taxon>
        <taxon>Trichocomaceae</taxon>
        <taxon>Talaromyces</taxon>
        <taxon>Talaromyces sect. Talaromyces</taxon>
    </lineage>
</organism>
<name>B8MUQ6_TALSN</name>
<dbReference type="OrthoDB" id="10042665at2759"/>
<sequence length="800" mass="91059">MASSSHNSKPQAQVATPPDIRQLHRGQTGTKRPVSPYRRHIGHVRNFQAGDAVTEIDDCSQESCRFPRTELDARSVEATTSPNSPHVAPSNFITKEELKWLFTEVLRIQSAQPTSDGKDSSSNEKPKEQDNGARIRASKVGYKTVNEVWDSAKYEYKIINSAPVPDVDELDEYIFVIRKRSHKQSKELIVYVDIKSPELRDILREVLKDIRTANFDADRPAIERDLLYHYLDELRDYQKRLRSQEAISDDAKLHLSKLMQHLEETYAPVVEQLKLLQESQKITWDLIWALLKPGTLVFATCPSTVNGRYLDYDGEVFGESTETLQIGSFRSTKQIQTLPVYPLKYHTDPKIWSRLVCNGRHFVSLIGSHHREYRGNMFIPDKNRLLKLHVNGRIMVDAAIFRKTNPNYPRLEIKKPDTVDFFFEQVKQGGPESRIRGKDIDFSAMKEEDLAICSPTVLGFSLNEKIWGEYYQAKNREFGVESIKEITFSNAPFDMLTVPEDKKKVIKSLAESRVSTRYEGTFDDIIAGKGRGVIILLHGPPGVGKTLTAEAISERLQRPLYSISSGDLSIRAEELEAQLTRAFQVASDWKAVLLLDEADVYLQKRDGFHLERNRLVATFLRTLEYYDGIFFLTTNMLGDFDSAILDRIQLKLQYDDLDRSARKSVFQHFLREHSADIEEEALTQVSEVKLNGRQIKNVVKIAHNVAMSENTRVCTSHLRLALTQSGYSIPTQGVLAFDDSLYPSLHLPPPYSDWNRVGGGEATGISELNYRARKEVEVCSVTFLGKGSKSGCLNFKAEHY</sequence>
<dbReference type="HOGENOM" id="CLU_004471_6_5_1"/>
<evidence type="ECO:0000313" key="3">
    <source>
        <dbReference type="EMBL" id="EED11723.1"/>
    </source>
</evidence>
<dbReference type="AlphaFoldDB" id="B8MUQ6"/>
<dbReference type="CDD" id="cd19481">
    <property type="entry name" value="RecA-like_protease"/>
    <property type="match status" value="1"/>
</dbReference>
<feature type="compositionally biased region" description="Basic and acidic residues" evidence="1">
    <location>
        <begin position="116"/>
        <end position="133"/>
    </location>
</feature>
<dbReference type="Gene3D" id="3.40.50.300">
    <property type="entry name" value="P-loop containing nucleotide triphosphate hydrolases"/>
    <property type="match status" value="1"/>
</dbReference>
<dbReference type="Proteomes" id="UP000001745">
    <property type="component" value="Unassembled WGS sequence"/>
</dbReference>
<accession>B8MUQ6</accession>
<dbReference type="SUPFAM" id="SSF52540">
    <property type="entry name" value="P-loop containing nucleoside triphosphate hydrolases"/>
    <property type="match status" value="1"/>
</dbReference>
<dbReference type="InterPro" id="IPR003959">
    <property type="entry name" value="ATPase_AAA_core"/>
</dbReference>
<dbReference type="GO" id="GO:0016887">
    <property type="term" value="F:ATP hydrolysis activity"/>
    <property type="evidence" value="ECO:0007669"/>
    <property type="project" value="InterPro"/>
</dbReference>
<dbReference type="Pfam" id="PF22942">
    <property type="entry name" value="DUF7025"/>
    <property type="match status" value="1"/>
</dbReference>
<dbReference type="InParanoid" id="B8MUQ6"/>